<keyword evidence="1" id="KW-0547">Nucleotide-binding</keyword>
<dbReference type="PROSITE" id="PS00675">
    <property type="entry name" value="SIGMA54_INTERACT_1"/>
    <property type="match status" value="1"/>
</dbReference>
<dbReference type="SMART" id="SM00091">
    <property type="entry name" value="PAS"/>
    <property type="match status" value="2"/>
</dbReference>
<dbReference type="InterPro" id="IPR025944">
    <property type="entry name" value="Sigma_54_int_dom_CS"/>
</dbReference>
<evidence type="ECO:0000313" key="8">
    <source>
        <dbReference type="EMBL" id="MEL3972468.1"/>
    </source>
</evidence>
<dbReference type="InterPro" id="IPR002078">
    <property type="entry name" value="Sigma_54_int"/>
</dbReference>
<comment type="caution">
    <text evidence="8">The sequence shown here is derived from an EMBL/GenBank/DDBJ whole genome shotgun (WGS) entry which is preliminary data.</text>
</comment>
<evidence type="ECO:0000256" key="3">
    <source>
        <dbReference type="ARBA" id="ARBA00023015"/>
    </source>
</evidence>
<dbReference type="SMART" id="SM00382">
    <property type="entry name" value="AAA"/>
    <property type="match status" value="1"/>
</dbReference>
<dbReference type="NCBIfam" id="TIGR00229">
    <property type="entry name" value="sensory_box"/>
    <property type="match status" value="2"/>
</dbReference>
<evidence type="ECO:0000256" key="2">
    <source>
        <dbReference type="ARBA" id="ARBA00022840"/>
    </source>
</evidence>
<accession>A0ABU9KC55</accession>
<dbReference type="PANTHER" id="PTHR32071:SF121">
    <property type="entry name" value="SIGMA L-DEPENDENT TRANSCRIPTIONAL REGULATOR YQIR-RELATED"/>
    <property type="match status" value="1"/>
</dbReference>
<dbReference type="PANTHER" id="PTHR32071">
    <property type="entry name" value="TRANSCRIPTIONAL REGULATORY PROTEIN"/>
    <property type="match status" value="1"/>
</dbReference>
<dbReference type="PRINTS" id="PR01590">
    <property type="entry name" value="HTHFIS"/>
</dbReference>
<proteinExistence type="predicted"/>
<dbReference type="InterPro" id="IPR002197">
    <property type="entry name" value="HTH_Fis"/>
</dbReference>
<gene>
    <name evidence="8" type="ORF">AAEO50_09265</name>
</gene>
<dbReference type="SUPFAM" id="SSF51735">
    <property type="entry name" value="NAD(P)-binding Rossmann-fold domains"/>
    <property type="match status" value="1"/>
</dbReference>
<dbReference type="InterPro" id="IPR025943">
    <property type="entry name" value="Sigma_54_int_dom_ATP-bd_2"/>
</dbReference>
<dbReference type="Gene3D" id="3.30.450.20">
    <property type="entry name" value="PAS domain"/>
    <property type="match status" value="2"/>
</dbReference>
<dbReference type="EMBL" id="JBBYAF010000014">
    <property type="protein sequence ID" value="MEL3972468.1"/>
    <property type="molecule type" value="Genomic_DNA"/>
</dbReference>
<dbReference type="PROSITE" id="PS50045">
    <property type="entry name" value="SIGMA54_INTERACT_4"/>
    <property type="match status" value="1"/>
</dbReference>
<evidence type="ECO:0000256" key="4">
    <source>
        <dbReference type="ARBA" id="ARBA00023125"/>
    </source>
</evidence>
<dbReference type="InterPro" id="IPR027417">
    <property type="entry name" value="P-loop_NTPase"/>
</dbReference>
<dbReference type="Gene3D" id="1.10.8.60">
    <property type="match status" value="1"/>
</dbReference>
<dbReference type="RefSeq" id="WP_341982766.1">
    <property type="nucleotide sequence ID" value="NZ_JBBYAF010000014.1"/>
</dbReference>
<dbReference type="InterPro" id="IPR013767">
    <property type="entry name" value="PAS_fold"/>
</dbReference>
<dbReference type="PROSITE" id="PS00676">
    <property type="entry name" value="SIGMA54_INTERACT_2"/>
    <property type="match status" value="1"/>
</dbReference>
<dbReference type="PROSITE" id="PS00688">
    <property type="entry name" value="SIGMA54_INTERACT_3"/>
    <property type="match status" value="1"/>
</dbReference>
<keyword evidence="5" id="KW-0804">Transcription</keyword>
<feature type="domain" description="PAS" evidence="7">
    <location>
        <begin position="122"/>
        <end position="185"/>
    </location>
</feature>
<dbReference type="Gene3D" id="1.10.10.60">
    <property type="entry name" value="Homeodomain-like"/>
    <property type="match status" value="1"/>
</dbReference>
<sequence>MQKVLIIGGGKGGTAILKILHEVSLMKVIGITDLNEDAMGLRLAEEWGIPCGSDWREFLHDSVDIVIEVTGDQKVFEGVREKRGKNTVLIPGSVAFLISKLLEEKEDLIHQLTSESFKRDLIFNSTDDGMVGIDNKGTVMLFNRSAERMIGINSEEVIGKHINEVIPESKLTTTLETRRTEVNQEVVLRNGLKIISNRIPMITENEEIMGAFTVFKDITEVVNLAEEITNLKEIQTMLEAIIHSSDDAISVVDEEGKGILINPAYTRITGLTRDEVIGKPATADISEGESIHLKVLQTRRAIRGTKMRVGPKRKEVIVNVAPIIVNGKLKGSVGVIHDMSEIQSLTQELDRARRIIRTLEAKYMFEDIIGESEEMQIAVEQAKLGAKTPATVLLRGESGTGKELFAHAIHNASDRKFNKFLRVNCAAISENLLESELFGYEEGAFSGAKRGGKRGLFEEADKGSIFLDEIGELSANTQAKLLRVLQENEIVRVGGTKSISINVRVIAATNVNLEKGIADGTFREDLYYRLNRMPIQIPPLRSRKSDIPLISDSLISKLNQDYGRNVDGITDRAISRLMDYHWPGNVRELENVLGRAMIFMKYNETAIDLHHLPPLESTAKEIAGKNREGLVPAARDLNSQLEEYEKKIIQDVLEQNNGNKTAAAKILNVSVRNLYYKLEKYNIETNSMK</sequence>
<reference evidence="8 9" key="1">
    <citation type="submission" date="2024-04" db="EMBL/GenBank/DDBJ databases">
        <title>Bacillus oryzaecorticis sp. nov., a moderately halophilic bacterium isolated from rice husks.</title>
        <authorList>
            <person name="Zhu H.-S."/>
        </authorList>
    </citation>
    <scope>NUCLEOTIDE SEQUENCE [LARGE SCALE GENOMIC DNA]</scope>
    <source>
        <strain evidence="8 9">ZC255</strain>
    </source>
</reference>
<evidence type="ECO:0000256" key="1">
    <source>
        <dbReference type="ARBA" id="ARBA00022741"/>
    </source>
</evidence>
<name>A0ABU9KC55_9BACI</name>
<dbReference type="PROSITE" id="PS50112">
    <property type="entry name" value="PAS"/>
    <property type="match status" value="2"/>
</dbReference>
<feature type="domain" description="PAS" evidence="7">
    <location>
        <begin position="234"/>
        <end position="305"/>
    </location>
</feature>
<keyword evidence="2" id="KW-0067">ATP-binding</keyword>
<dbReference type="SUPFAM" id="SSF46689">
    <property type="entry name" value="Homeodomain-like"/>
    <property type="match status" value="1"/>
</dbReference>
<dbReference type="CDD" id="cd00009">
    <property type="entry name" value="AAA"/>
    <property type="match status" value="1"/>
</dbReference>
<evidence type="ECO:0000259" key="7">
    <source>
        <dbReference type="PROSITE" id="PS50112"/>
    </source>
</evidence>
<dbReference type="SUPFAM" id="SSF55785">
    <property type="entry name" value="PYP-like sensor domain (PAS domain)"/>
    <property type="match status" value="2"/>
</dbReference>
<dbReference type="Gene3D" id="3.40.50.720">
    <property type="entry name" value="NAD(P)-binding Rossmann-like Domain"/>
    <property type="match status" value="1"/>
</dbReference>
<dbReference type="InterPro" id="IPR025662">
    <property type="entry name" value="Sigma_54_int_dom_ATP-bd_1"/>
</dbReference>
<dbReference type="InterPro" id="IPR058031">
    <property type="entry name" value="AAA_lid_NorR"/>
</dbReference>
<dbReference type="InterPro" id="IPR000014">
    <property type="entry name" value="PAS"/>
</dbReference>
<dbReference type="CDD" id="cd00130">
    <property type="entry name" value="PAS"/>
    <property type="match status" value="2"/>
</dbReference>
<dbReference type="Proteomes" id="UP001389717">
    <property type="component" value="Unassembled WGS sequence"/>
</dbReference>
<dbReference type="InterPro" id="IPR036291">
    <property type="entry name" value="NAD(P)-bd_dom_sf"/>
</dbReference>
<keyword evidence="3" id="KW-0805">Transcription regulation</keyword>
<protein>
    <submittedName>
        <fullName evidence="8">Sigma 54-interacting transcriptional regulator</fullName>
    </submittedName>
</protein>
<feature type="domain" description="Sigma-54 factor interaction" evidence="6">
    <location>
        <begin position="368"/>
        <end position="598"/>
    </location>
</feature>
<evidence type="ECO:0000256" key="5">
    <source>
        <dbReference type="ARBA" id="ARBA00023163"/>
    </source>
</evidence>
<dbReference type="Pfam" id="PF00989">
    <property type="entry name" value="PAS"/>
    <property type="match status" value="2"/>
</dbReference>
<keyword evidence="9" id="KW-1185">Reference proteome</keyword>
<dbReference type="Pfam" id="PF02954">
    <property type="entry name" value="HTH_8"/>
    <property type="match status" value="1"/>
</dbReference>
<dbReference type="SUPFAM" id="SSF52540">
    <property type="entry name" value="P-loop containing nucleoside triphosphate hydrolases"/>
    <property type="match status" value="1"/>
</dbReference>
<dbReference type="Pfam" id="PF25601">
    <property type="entry name" value="AAA_lid_14"/>
    <property type="match status" value="1"/>
</dbReference>
<dbReference type="Pfam" id="PF00158">
    <property type="entry name" value="Sigma54_activat"/>
    <property type="match status" value="1"/>
</dbReference>
<dbReference type="InterPro" id="IPR035965">
    <property type="entry name" value="PAS-like_dom_sf"/>
</dbReference>
<dbReference type="InterPro" id="IPR009057">
    <property type="entry name" value="Homeodomain-like_sf"/>
</dbReference>
<organism evidence="8 9">
    <name type="scientific">Rossellomorea oryzaecorticis</name>
    <dbReference type="NCBI Taxonomy" id="1396505"/>
    <lineage>
        <taxon>Bacteria</taxon>
        <taxon>Bacillati</taxon>
        <taxon>Bacillota</taxon>
        <taxon>Bacilli</taxon>
        <taxon>Bacillales</taxon>
        <taxon>Bacillaceae</taxon>
        <taxon>Rossellomorea</taxon>
    </lineage>
</organism>
<evidence type="ECO:0000259" key="6">
    <source>
        <dbReference type="PROSITE" id="PS50045"/>
    </source>
</evidence>
<keyword evidence="4" id="KW-0238">DNA-binding</keyword>
<dbReference type="InterPro" id="IPR003593">
    <property type="entry name" value="AAA+_ATPase"/>
</dbReference>
<evidence type="ECO:0000313" key="9">
    <source>
        <dbReference type="Proteomes" id="UP001389717"/>
    </source>
</evidence>
<dbReference type="Gene3D" id="3.40.50.300">
    <property type="entry name" value="P-loop containing nucleotide triphosphate hydrolases"/>
    <property type="match status" value="1"/>
</dbReference>